<accession>A0A9W6SVC4</accession>
<reference evidence="1" key="1">
    <citation type="submission" date="2023-03" db="EMBL/GenBank/DDBJ databases">
        <title>Actinorhabdospora filicis NBRC 111898.</title>
        <authorList>
            <person name="Ichikawa N."/>
            <person name="Sato H."/>
            <person name="Tonouchi N."/>
        </authorList>
    </citation>
    <scope>NUCLEOTIDE SEQUENCE</scope>
    <source>
        <strain evidence="1">NBRC 111898</strain>
    </source>
</reference>
<name>A0A9W6SVC4_9ACTN</name>
<organism evidence="1 2">
    <name type="scientific">Actinorhabdospora filicis</name>
    <dbReference type="NCBI Taxonomy" id="1785913"/>
    <lineage>
        <taxon>Bacteria</taxon>
        <taxon>Bacillati</taxon>
        <taxon>Actinomycetota</taxon>
        <taxon>Actinomycetes</taxon>
        <taxon>Micromonosporales</taxon>
        <taxon>Micromonosporaceae</taxon>
        <taxon>Actinorhabdospora</taxon>
    </lineage>
</organism>
<sequence>MWAPVHAVALTTTAALAAWYGIEAARARRARQRLETAIDTAAAKGIRIALRGGIE</sequence>
<dbReference type="EMBL" id="BSTX01000005">
    <property type="protein sequence ID" value="GLZ81431.1"/>
    <property type="molecule type" value="Genomic_DNA"/>
</dbReference>
<proteinExistence type="predicted"/>
<evidence type="ECO:0000313" key="2">
    <source>
        <dbReference type="Proteomes" id="UP001165079"/>
    </source>
</evidence>
<keyword evidence="2" id="KW-1185">Reference proteome</keyword>
<protein>
    <submittedName>
        <fullName evidence="1">Uncharacterized protein</fullName>
    </submittedName>
</protein>
<dbReference type="RefSeq" id="WP_285666888.1">
    <property type="nucleotide sequence ID" value="NZ_BSTX01000005.1"/>
</dbReference>
<dbReference type="Proteomes" id="UP001165079">
    <property type="component" value="Unassembled WGS sequence"/>
</dbReference>
<gene>
    <name evidence="1" type="ORF">Afil01_62380</name>
</gene>
<evidence type="ECO:0000313" key="1">
    <source>
        <dbReference type="EMBL" id="GLZ81431.1"/>
    </source>
</evidence>
<dbReference type="AlphaFoldDB" id="A0A9W6SVC4"/>
<comment type="caution">
    <text evidence="1">The sequence shown here is derived from an EMBL/GenBank/DDBJ whole genome shotgun (WGS) entry which is preliminary data.</text>
</comment>